<keyword evidence="2" id="KW-0520">NAD</keyword>
<organism evidence="4">
    <name type="scientific">marine sediment metagenome</name>
    <dbReference type="NCBI Taxonomy" id="412755"/>
    <lineage>
        <taxon>unclassified sequences</taxon>
        <taxon>metagenomes</taxon>
        <taxon>ecological metagenomes</taxon>
    </lineage>
</organism>
<dbReference type="Pfam" id="PF02826">
    <property type="entry name" value="2-Hacid_dh_C"/>
    <property type="match status" value="1"/>
</dbReference>
<reference evidence="4" key="1">
    <citation type="journal article" date="2014" name="Front. Microbiol.">
        <title>High frequency of phylogenetically diverse reductive dehalogenase-homologous genes in deep subseafloor sedimentary metagenomes.</title>
        <authorList>
            <person name="Kawai M."/>
            <person name="Futagami T."/>
            <person name="Toyoda A."/>
            <person name="Takaki Y."/>
            <person name="Nishi S."/>
            <person name="Hori S."/>
            <person name="Arai W."/>
            <person name="Tsubouchi T."/>
            <person name="Morono Y."/>
            <person name="Uchiyama I."/>
            <person name="Ito T."/>
            <person name="Fujiyama A."/>
            <person name="Inagaki F."/>
            <person name="Takami H."/>
        </authorList>
    </citation>
    <scope>NUCLEOTIDE SEQUENCE</scope>
    <source>
        <strain evidence="4">Expedition CK06-06</strain>
    </source>
</reference>
<dbReference type="PANTHER" id="PTHR43333:SF1">
    <property type="entry name" value="D-ISOMER SPECIFIC 2-HYDROXYACID DEHYDROGENASE NAD-BINDING DOMAIN-CONTAINING PROTEIN"/>
    <property type="match status" value="1"/>
</dbReference>
<evidence type="ECO:0000256" key="2">
    <source>
        <dbReference type="ARBA" id="ARBA00023027"/>
    </source>
</evidence>
<feature type="domain" description="D-isomer specific 2-hydroxyacid dehydrogenase NAD-binding" evidence="3">
    <location>
        <begin position="112"/>
        <end position="212"/>
    </location>
</feature>
<evidence type="ECO:0000313" key="4">
    <source>
        <dbReference type="EMBL" id="GAI42929.1"/>
    </source>
</evidence>
<dbReference type="SUPFAM" id="SSF51735">
    <property type="entry name" value="NAD(P)-binding Rossmann-fold domains"/>
    <property type="match status" value="1"/>
</dbReference>
<sequence>MTSHFEAGNHKVLMLLTSDFVTSRYEELRARVPTLKIITELGTEPDPDVTALFSFKLPSGIAPRLPNLRLAASVGAGADGILAAPDLSENVRVTRVIEPGLGLSMAQFVALQILAQFRSLPKLRSQHMAGEWRRIPVPDASKVTVGIMGLGSIGAVVARVIKELGFRVIGWTRSDAREVNVPVFVGKRDIRRFLEQCDYLVCLLPFTTETVGL</sequence>
<dbReference type="Gene3D" id="3.40.50.720">
    <property type="entry name" value="NAD(P)-binding Rossmann-like Domain"/>
    <property type="match status" value="2"/>
</dbReference>
<dbReference type="GO" id="GO:0051287">
    <property type="term" value="F:NAD binding"/>
    <property type="evidence" value="ECO:0007669"/>
    <property type="project" value="InterPro"/>
</dbReference>
<protein>
    <recommendedName>
        <fullName evidence="3">D-isomer specific 2-hydroxyacid dehydrogenase NAD-binding domain-containing protein</fullName>
    </recommendedName>
</protein>
<feature type="non-terminal residue" evidence="4">
    <location>
        <position position="213"/>
    </location>
</feature>
<dbReference type="InterPro" id="IPR029752">
    <property type="entry name" value="D-isomer_DH_CS1"/>
</dbReference>
<evidence type="ECO:0000259" key="3">
    <source>
        <dbReference type="Pfam" id="PF02826"/>
    </source>
</evidence>
<dbReference type="InterPro" id="IPR036291">
    <property type="entry name" value="NAD(P)-bd_dom_sf"/>
</dbReference>
<evidence type="ECO:0000256" key="1">
    <source>
        <dbReference type="ARBA" id="ARBA00023002"/>
    </source>
</evidence>
<dbReference type="GO" id="GO:0016491">
    <property type="term" value="F:oxidoreductase activity"/>
    <property type="evidence" value="ECO:0007669"/>
    <property type="project" value="UniProtKB-KW"/>
</dbReference>
<comment type="caution">
    <text evidence="4">The sequence shown here is derived from an EMBL/GenBank/DDBJ whole genome shotgun (WGS) entry which is preliminary data.</text>
</comment>
<proteinExistence type="predicted"/>
<keyword evidence="1" id="KW-0560">Oxidoreductase</keyword>
<gene>
    <name evidence="4" type="ORF">S06H3_50396</name>
</gene>
<name>X1QI37_9ZZZZ</name>
<dbReference type="InterPro" id="IPR006140">
    <property type="entry name" value="D-isomer_DH_NAD-bd"/>
</dbReference>
<accession>X1QI37</accession>
<dbReference type="EMBL" id="BARV01031908">
    <property type="protein sequence ID" value="GAI42929.1"/>
    <property type="molecule type" value="Genomic_DNA"/>
</dbReference>
<dbReference type="PANTHER" id="PTHR43333">
    <property type="entry name" value="2-HACID_DH_C DOMAIN-CONTAINING PROTEIN"/>
    <property type="match status" value="1"/>
</dbReference>
<dbReference type="AlphaFoldDB" id="X1QI37"/>
<dbReference type="PROSITE" id="PS00065">
    <property type="entry name" value="D_2_HYDROXYACID_DH_1"/>
    <property type="match status" value="1"/>
</dbReference>